<dbReference type="Proteomes" id="UP000478052">
    <property type="component" value="Unassembled WGS sequence"/>
</dbReference>
<dbReference type="EMBL" id="VUJU01009024">
    <property type="protein sequence ID" value="KAF0722834.1"/>
    <property type="molecule type" value="Genomic_DNA"/>
</dbReference>
<name>A0A6G0W9H6_APHCR</name>
<reference evidence="1 2" key="1">
    <citation type="submission" date="2019-08" db="EMBL/GenBank/DDBJ databases">
        <title>Whole genome of Aphis craccivora.</title>
        <authorList>
            <person name="Voronova N.V."/>
            <person name="Shulinski R.S."/>
            <person name="Bandarenka Y.V."/>
            <person name="Zhorov D.G."/>
            <person name="Warner D."/>
        </authorList>
    </citation>
    <scope>NUCLEOTIDE SEQUENCE [LARGE SCALE GENOMIC DNA]</scope>
    <source>
        <strain evidence="1">180601</strain>
        <tissue evidence="1">Whole Body</tissue>
    </source>
</reference>
<dbReference type="Gene3D" id="3.30.420.10">
    <property type="entry name" value="Ribonuclease H-like superfamily/Ribonuclease H"/>
    <property type="match status" value="1"/>
</dbReference>
<dbReference type="InterPro" id="IPR036397">
    <property type="entry name" value="RNaseH_sf"/>
</dbReference>
<dbReference type="GO" id="GO:0003676">
    <property type="term" value="F:nucleic acid binding"/>
    <property type="evidence" value="ECO:0007669"/>
    <property type="project" value="InterPro"/>
</dbReference>
<evidence type="ECO:0000313" key="2">
    <source>
        <dbReference type="Proteomes" id="UP000478052"/>
    </source>
</evidence>
<proteinExistence type="predicted"/>
<sequence length="100" mass="11829">MVIPQILYIVKRLKPIHNKYVINELVKAKNHTVLYELNPIELAWSSVKNHVRMNNTTYKLPAVKNLLIEGIKRVDAEMFPVLVNFQYYPNMKYSKTKKNK</sequence>
<accession>A0A6G0W9H6</accession>
<gene>
    <name evidence="1" type="ORF">FWK35_00027874</name>
</gene>
<comment type="caution">
    <text evidence="1">The sequence shown here is derived from an EMBL/GenBank/DDBJ whole genome shotgun (WGS) entry which is preliminary data.</text>
</comment>
<protein>
    <submittedName>
        <fullName evidence="1">DDE 3 domain-containing protein</fullName>
    </submittedName>
</protein>
<dbReference type="OrthoDB" id="6615737at2759"/>
<organism evidence="1 2">
    <name type="scientific">Aphis craccivora</name>
    <name type="common">Cowpea aphid</name>
    <dbReference type="NCBI Taxonomy" id="307492"/>
    <lineage>
        <taxon>Eukaryota</taxon>
        <taxon>Metazoa</taxon>
        <taxon>Ecdysozoa</taxon>
        <taxon>Arthropoda</taxon>
        <taxon>Hexapoda</taxon>
        <taxon>Insecta</taxon>
        <taxon>Pterygota</taxon>
        <taxon>Neoptera</taxon>
        <taxon>Paraneoptera</taxon>
        <taxon>Hemiptera</taxon>
        <taxon>Sternorrhyncha</taxon>
        <taxon>Aphidomorpha</taxon>
        <taxon>Aphidoidea</taxon>
        <taxon>Aphididae</taxon>
        <taxon>Aphidini</taxon>
        <taxon>Aphis</taxon>
        <taxon>Aphis</taxon>
    </lineage>
</organism>
<dbReference type="AlphaFoldDB" id="A0A6G0W9H6"/>
<keyword evidence="2" id="KW-1185">Reference proteome</keyword>
<evidence type="ECO:0000313" key="1">
    <source>
        <dbReference type="EMBL" id="KAF0722834.1"/>
    </source>
</evidence>